<feature type="region of interest" description="Disordered" evidence="1">
    <location>
        <begin position="427"/>
        <end position="470"/>
    </location>
</feature>
<sequence length="766" mass="76461">MSAPQYDVPGGHANVLDDVMRAGLDPVGAFGAAAGLHRLVGWDPVNRTLNSVANPGGAAHEPPQTAPQTSLDGSAPSPMDDKTAPHNVSDKGAKADAKAGKAAGPKGAPSAASTAARDTGKAAGKAAAKDAQHQLGKAMAKNALVTAAKKTASGLAANRGAALAGKLAAQAALRAGAMSIPGLGLGLTAALWVLDSGERRAVNNLISSMFGPGAAPELDAAPEPPRTHFLPLTHDGNRDPAIVRMDQGMVRTNAAAFRFHPDDVWPASPRIETTSDFAGVATKINGLSAKVGGLAESIQAAYTAAAADEPYLQRLWSQAKPGVAALDGLKDTVLPAIGRQLMAGAGNANDAYQALREVNRANRVEINNSTSGLIPFRANHVDEAKMGDSTEQLRSAVAAMDRTAQALAAAADPFTIADRSAVAGPGGLSAGGGAQESGPAPGPGLVSTTNETGGPGAGPAGAPVGEKPDLGAKDLASLLRNGMPGMPMMPGGMGMPTMPSMPGLGSGIPGLGSAMPRPNDATLARGLQDPLKKALDDQLKDKAEKADEKAVKKPGEGPLGTPVVGSGGGAAQPAAHKPGPGLGAPGTPGGPPGAANTTEIGGKKWTFDNPKSAALAHNLSGTDGSSHKSLRQAAAEAGYRLPPPGQDIGTPVAGGEIKPGDVVMGANNQNAHYLGEQDGKAMVITERGELKPLDEVAKFAGPHEGIFRLADDGAPAPEEQVIQQTSGHAEPPAAPPAAAATDPGLIPTPPRGGQPGMDPGAVPPGN</sequence>
<feature type="compositionally biased region" description="Low complexity" evidence="1">
    <location>
        <begin position="100"/>
        <end position="126"/>
    </location>
</feature>
<feature type="region of interest" description="Disordered" evidence="1">
    <location>
        <begin position="51"/>
        <end position="128"/>
    </location>
</feature>
<feature type="compositionally biased region" description="Basic and acidic residues" evidence="1">
    <location>
        <begin position="538"/>
        <end position="555"/>
    </location>
</feature>
<comment type="caution">
    <text evidence="2">The sequence shown here is derived from an EMBL/GenBank/DDBJ whole genome shotgun (WGS) entry which is preliminary data.</text>
</comment>
<dbReference type="EMBL" id="LQPG01000035">
    <property type="protein sequence ID" value="ORW08527.1"/>
    <property type="molecule type" value="Genomic_DNA"/>
</dbReference>
<name>A0A1X1YBP8_9MYCO</name>
<dbReference type="AlphaFoldDB" id="A0A1X1YBP8"/>
<protein>
    <submittedName>
        <fullName evidence="2">Uncharacterized protein</fullName>
    </submittedName>
</protein>
<keyword evidence="3" id="KW-1185">Reference proteome</keyword>
<dbReference type="STRING" id="1108812.AWC16_19205"/>
<dbReference type="RefSeq" id="WP_234812335.1">
    <property type="nucleotide sequence ID" value="NZ_LQPG01000035.1"/>
</dbReference>
<feature type="region of interest" description="Disordered" evidence="1">
    <location>
        <begin position="707"/>
        <end position="766"/>
    </location>
</feature>
<feature type="region of interest" description="Disordered" evidence="1">
    <location>
        <begin position="538"/>
        <end position="602"/>
    </location>
</feature>
<reference evidence="2 3" key="1">
    <citation type="submission" date="2016-01" db="EMBL/GenBank/DDBJ databases">
        <title>The new phylogeny of the genus Mycobacterium.</title>
        <authorList>
            <person name="Tarcisio F."/>
            <person name="Conor M."/>
            <person name="Antonella G."/>
            <person name="Elisabetta G."/>
            <person name="Giulia F.S."/>
            <person name="Sara T."/>
            <person name="Anna F."/>
            <person name="Clotilde B."/>
            <person name="Roberto B."/>
            <person name="Veronica D.S."/>
            <person name="Fabio R."/>
            <person name="Monica P."/>
            <person name="Olivier J."/>
            <person name="Enrico T."/>
            <person name="Nicola S."/>
        </authorList>
    </citation>
    <scope>NUCLEOTIDE SEQUENCE [LARGE SCALE GENOMIC DNA]</scope>
    <source>
        <strain evidence="2 3">DSM 45394</strain>
    </source>
</reference>
<proteinExistence type="predicted"/>
<gene>
    <name evidence="2" type="ORF">AWC16_19205</name>
</gene>
<dbReference type="Proteomes" id="UP000193866">
    <property type="component" value="Unassembled WGS sequence"/>
</dbReference>
<feature type="compositionally biased region" description="Basic and acidic residues" evidence="1">
    <location>
        <begin position="79"/>
        <end position="99"/>
    </location>
</feature>
<accession>A0A1X1YBP8</accession>
<evidence type="ECO:0000256" key="1">
    <source>
        <dbReference type="SAM" id="MobiDB-lite"/>
    </source>
</evidence>
<organism evidence="2 3">
    <name type="scientific">Mycolicibacter longobardus</name>
    <dbReference type="NCBI Taxonomy" id="1108812"/>
    <lineage>
        <taxon>Bacteria</taxon>
        <taxon>Bacillati</taxon>
        <taxon>Actinomycetota</taxon>
        <taxon>Actinomycetes</taxon>
        <taxon>Mycobacteriales</taxon>
        <taxon>Mycobacteriaceae</taxon>
        <taxon>Mycolicibacter</taxon>
    </lineage>
</organism>
<evidence type="ECO:0000313" key="3">
    <source>
        <dbReference type="Proteomes" id="UP000193866"/>
    </source>
</evidence>
<evidence type="ECO:0000313" key="2">
    <source>
        <dbReference type="EMBL" id="ORW08527.1"/>
    </source>
</evidence>